<dbReference type="AlphaFoldDB" id="A0A8T1D9I9"/>
<proteinExistence type="predicted"/>
<protein>
    <recommendedName>
        <fullName evidence="3">Reverse transcriptase Ty1/copia-type domain-containing protein</fullName>
    </recommendedName>
</protein>
<evidence type="ECO:0008006" key="3">
    <source>
        <dbReference type="Google" id="ProtNLM"/>
    </source>
</evidence>
<gene>
    <name evidence="1" type="ORF">PC115_g4969</name>
</gene>
<name>A0A8T1D9I9_9STRA</name>
<sequence>MDMLKEFGMEMAHSVSTPIGEEWNGESESNAELLPAAGSGETPTITKFQSLIGGLLWVARCTRPDIAFAVHKASRRTHCPTIADWKLAKRILRYLSGTKSLSLLMGGDWSVREELEEVCDGRLHHYGWDGHGLDLQEAGRRGVIHDDTAASVIGQEILGIRELLGELEVACVQPFELRVDNQAALKQLEGEEASSKAKHIDVRIKFVVHYTKKGVLKPQYWESERMPADVFAKVLAVPRLHKLRTLVGLH</sequence>
<dbReference type="VEuPathDB" id="FungiDB:PC110_g11233"/>
<dbReference type="PANTHER" id="PTHR11439">
    <property type="entry name" value="GAG-POL-RELATED RETROTRANSPOSON"/>
    <property type="match status" value="1"/>
</dbReference>
<organism evidence="1 2">
    <name type="scientific">Phytophthora cactorum</name>
    <dbReference type="NCBI Taxonomy" id="29920"/>
    <lineage>
        <taxon>Eukaryota</taxon>
        <taxon>Sar</taxon>
        <taxon>Stramenopiles</taxon>
        <taxon>Oomycota</taxon>
        <taxon>Peronosporomycetes</taxon>
        <taxon>Peronosporales</taxon>
        <taxon>Peronosporaceae</taxon>
        <taxon>Phytophthora</taxon>
    </lineage>
</organism>
<reference evidence="1" key="1">
    <citation type="submission" date="2018-10" db="EMBL/GenBank/DDBJ databases">
        <title>Effector identification in a new, highly contiguous assembly of the strawberry crown rot pathogen Phytophthora cactorum.</title>
        <authorList>
            <person name="Armitage A.D."/>
            <person name="Nellist C.F."/>
            <person name="Bates H."/>
            <person name="Vickerstaff R.J."/>
            <person name="Harrison R.J."/>
        </authorList>
    </citation>
    <scope>NUCLEOTIDE SEQUENCE</scope>
    <source>
        <strain evidence="1">4032</strain>
    </source>
</reference>
<dbReference type="CDD" id="cd09272">
    <property type="entry name" value="RNase_HI_RT_Ty1"/>
    <property type="match status" value="1"/>
</dbReference>
<accession>A0A8T1D9I9</accession>
<evidence type="ECO:0000313" key="2">
    <source>
        <dbReference type="Proteomes" id="UP000774804"/>
    </source>
</evidence>
<dbReference type="Proteomes" id="UP000774804">
    <property type="component" value="Unassembled WGS sequence"/>
</dbReference>
<dbReference type="EMBL" id="RCMI01000099">
    <property type="protein sequence ID" value="KAG2934916.1"/>
    <property type="molecule type" value="Genomic_DNA"/>
</dbReference>
<evidence type="ECO:0000313" key="1">
    <source>
        <dbReference type="EMBL" id="KAG2934916.1"/>
    </source>
</evidence>
<comment type="caution">
    <text evidence="1">The sequence shown here is derived from an EMBL/GenBank/DDBJ whole genome shotgun (WGS) entry which is preliminary data.</text>
</comment>
<dbReference type="VEuPathDB" id="FungiDB:PC110_g8008"/>
<dbReference type="PANTHER" id="PTHR11439:SF440">
    <property type="entry name" value="INTEGRASE CATALYTIC DOMAIN-CONTAINING PROTEIN"/>
    <property type="match status" value="1"/>
</dbReference>